<dbReference type="PANTHER" id="PTHR22911:SF6">
    <property type="entry name" value="SOLUTE CARRIER FAMILY 35 MEMBER G1"/>
    <property type="match status" value="1"/>
</dbReference>
<organism evidence="7 8">
    <name type="scientific">Pelomonas cellulosilytica</name>
    <dbReference type="NCBI Taxonomy" id="2906762"/>
    <lineage>
        <taxon>Bacteria</taxon>
        <taxon>Pseudomonadati</taxon>
        <taxon>Pseudomonadota</taxon>
        <taxon>Betaproteobacteria</taxon>
        <taxon>Burkholderiales</taxon>
        <taxon>Sphaerotilaceae</taxon>
        <taxon>Roseateles</taxon>
    </lineage>
</organism>
<evidence type="ECO:0000313" key="7">
    <source>
        <dbReference type="EMBL" id="MCE4553193.1"/>
    </source>
</evidence>
<evidence type="ECO:0000313" key="8">
    <source>
        <dbReference type="Proteomes" id="UP001200741"/>
    </source>
</evidence>
<keyword evidence="8" id="KW-1185">Reference proteome</keyword>
<reference evidence="7 8" key="1">
    <citation type="submission" date="2021-12" db="EMBL/GenBank/DDBJ databases">
        <title>Genome seq of P8.</title>
        <authorList>
            <person name="Seo T."/>
        </authorList>
    </citation>
    <scope>NUCLEOTIDE SEQUENCE [LARGE SCALE GENOMIC DNA]</scope>
    <source>
        <strain evidence="7 8">P8</strain>
    </source>
</reference>
<comment type="caution">
    <text evidence="7">The sequence shown here is derived from an EMBL/GenBank/DDBJ whole genome shotgun (WGS) entry which is preliminary data.</text>
</comment>
<feature type="transmembrane region" description="Helical" evidence="5">
    <location>
        <begin position="203"/>
        <end position="224"/>
    </location>
</feature>
<feature type="transmembrane region" description="Helical" evidence="5">
    <location>
        <begin position="178"/>
        <end position="197"/>
    </location>
</feature>
<gene>
    <name evidence="7" type="ORF">LXT13_01865</name>
</gene>
<dbReference type="RefSeq" id="WP_233369902.1">
    <property type="nucleotide sequence ID" value="NZ_JAJTWU010000001.1"/>
</dbReference>
<dbReference type="InterPro" id="IPR037185">
    <property type="entry name" value="EmrE-like"/>
</dbReference>
<evidence type="ECO:0000256" key="1">
    <source>
        <dbReference type="ARBA" id="ARBA00004141"/>
    </source>
</evidence>
<feature type="transmembrane region" description="Helical" evidence="5">
    <location>
        <begin position="146"/>
        <end position="166"/>
    </location>
</feature>
<protein>
    <submittedName>
        <fullName evidence="7">DMT family transporter</fullName>
    </submittedName>
</protein>
<name>A0ABS8XMZ1_9BURK</name>
<evidence type="ECO:0000256" key="4">
    <source>
        <dbReference type="ARBA" id="ARBA00023136"/>
    </source>
</evidence>
<feature type="transmembrane region" description="Helical" evidence="5">
    <location>
        <begin position="121"/>
        <end position="140"/>
    </location>
</feature>
<sequence length="300" mass="31607">MPAPALMVLATLLFATMGVCVKLASDVYAASEIVMYRGLVGMATMALLTRRQGMSLGTKVPGMHVWRSISGVTSLCLWFYAIGKLPLATAMTLNYMSSVWMALFLLGGAVLMGASKLDWRLMASVLLGFAGVALILRPTLDQQQLWHGLAGLVSGMLSAMAYLQVTALGRAGEPELRVVFYFSAGGAIAGALITAVTEGGLHAHSVYGAALLLAVGVFATAAQVCLTRAYAIGRPLVNACLQYLGIVFSFGYGMLLFKDPLTWQATIGMLLIIGAGVIATLLRAKVAPPPKDSQFNPNEG</sequence>
<dbReference type="Pfam" id="PF00892">
    <property type="entry name" value="EamA"/>
    <property type="match status" value="1"/>
</dbReference>
<keyword evidence="2 5" id="KW-0812">Transmembrane</keyword>
<feature type="transmembrane region" description="Helical" evidence="5">
    <location>
        <begin position="95"/>
        <end position="114"/>
    </location>
</feature>
<feature type="transmembrane region" description="Helical" evidence="5">
    <location>
        <begin position="236"/>
        <end position="255"/>
    </location>
</feature>
<feature type="transmembrane region" description="Helical" evidence="5">
    <location>
        <begin position="261"/>
        <end position="282"/>
    </location>
</feature>
<dbReference type="PANTHER" id="PTHR22911">
    <property type="entry name" value="ACYL-MALONYL CONDENSING ENZYME-RELATED"/>
    <property type="match status" value="1"/>
</dbReference>
<dbReference type="SUPFAM" id="SSF103481">
    <property type="entry name" value="Multidrug resistance efflux transporter EmrE"/>
    <property type="match status" value="2"/>
</dbReference>
<feature type="transmembrane region" description="Helical" evidence="5">
    <location>
        <begin position="34"/>
        <end position="53"/>
    </location>
</feature>
<keyword evidence="3 5" id="KW-1133">Transmembrane helix</keyword>
<dbReference type="EMBL" id="JAJTWU010000001">
    <property type="protein sequence ID" value="MCE4553193.1"/>
    <property type="molecule type" value="Genomic_DNA"/>
</dbReference>
<evidence type="ECO:0000259" key="6">
    <source>
        <dbReference type="Pfam" id="PF00892"/>
    </source>
</evidence>
<evidence type="ECO:0000256" key="5">
    <source>
        <dbReference type="SAM" id="Phobius"/>
    </source>
</evidence>
<evidence type="ECO:0000256" key="3">
    <source>
        <dbReference type="ARBA" id="ARBA00022989"/>
    </source>
</evidence>
<feature type="transmembrane region" description="Helical" evidence="5">
    <location>
        <begin position="65"/>
        <end position="83"/>
    </location>
</feature>
<dbReference type="InterPro" id="IPR000620">
    <property type="entry name" value="EamA_dom"/>
</dbReference>
<dbReference type="Proteomes" id="UP001200741">
    <property type="component" value="Unassembled WGS sequence"/>
</dbReference>
<evidence type="ECO:0000256" key="2">
    <source>
        <dbReference type="ARBA" id="ARBA00022692"/>
    </source>
</evidence>
<feature type="domain" description="EamA" evidence="6">
    <location>
        <begin position="5"/>
        <end position="136"/>
    </location>
</feature>
<accession>A0ABS8XMZ1</accession>
<comment type="subcellular location">
    <subcellularLocation>
        <location evidence="1">Membrane</location>
        <topology evidence="1">Multi-pass membrane protein</topology>
    </subcellularLocation>
</comment>
<keyword evidence="4 5" id="KW-0472">Membrane</keyword>
<proteinExistence type="predicted"/>